<dbReference type="SMART" id="SM00387">
    <property type="entry name" value="HATPase_c"/>
    <property type="match status" value="1"/>
</dbReference>
<dbReference type="Proteomes" id="UP001596435">
    <property type="component" value="Unassembled WGS sequence"/>
</dbReference>
<dbReference type="Gene3D" id="1.20.5.1930">
    <property type="match status" value="1"/>
</dbReference>
<evidence type="ECO:0000256" key="8">
    <source>
        <dbReference type="ARBA" id="ARBA00023012"/>
    </source>
</evidence>
<protein>
    <recommendedName>
        <fullName evidence="2">histidine kinase</fullName>
        <ecNumber evidence="2">2.7.13.3</ecNumber>
    </recommendedName>
</protein>
<evidence type="ECO:0000259" key="10">
    <source>
        <dbReference type="SMART" id="SM00387"/>
    </source>
</evidence>
<dbReference type="InterPro" id="IPR011712">
    <property type="entry name" value="Sig_transdc_His_kin_sub3_dim/P"/>
</dbReference>
<feature type="transmembrane region" description="Helical" evidence="9">
    <location>
        <begin position="169"/>
        <end position="194"/>
    </location>
</feature>
<evidence type="ECO:0000256" key="5">
    <source>
        <dbReference type="ARBA" id="ARBA00022741"/>
    </source>
</evidence>
<sequence>MTTSSPPRTEVRDVSARPGRRAVPGRIRAGLRALRRAALLAGQSAVVLMPPFIAAMFSGVVITRMFSIADLGPLGGFLAAVVAAVPVAYWCSRRGAAWTRSHLDAWFGIVVRPAYSPLPELERDERGYWWTGFSYHRGHGTARLARFLHWTVRDPESRRDAAWWVLNPFSLLFFVGPAVALVLGGVIFVLAVGVGDWGQGMFGRAAAGLALSGGLGCLSVLVGLLVMPYALRAHFDLACRILAPAQRASHAQLTRRVEQLTITRADAIGSQAAELRRIERDLHDGAQARLVAIGMTLGTIEHLLETDQDAARELLSEARQSSAKALQELRDLVRGIHPPVLAERGLGDAVRALALDGSQPTEVTVCLPDRPDASVEAAVYFCISELLANAAKHSEARQVWVDILFRAGRLRVTVTDDGCGGARLGHGTGLRGIERRLGTFDGTLSLSSPPGGPTTISMELPCALSSQRISTSFDKA</sequence>
<dbReference type="InterPro" id="IPR036890">
    <property type="entry name" value="HATPase_C_sf"/>
</dbReference>
<evidence type="ECO:0000256" key="1">
    <source>
        <dbReference type="ARBA" id="ARBA00000085"/>
    </source>
</evidence>
<evidence type="ECO:0000313" key="12">
    <source>
        <dbReference type="Proteomes" id="UP001596435"/>
    </source>
</evidence>
<dbReference type="Pfam" id="PF07730">
    <property type="entry name" value="HisKA_3"/>
    <property type="match status" value="1"/>
</dbReference>
<proteinExistence type="predicted"/>
<gene>
    <name evidence="11" type="ORF">ACFQMG_31135</name>
</gene>
<feature type="transmembrane region" description="Helical" evidence="9">
    <location>
        <begin position="37"/>
        <end position="62"/>
    </location>
</feature>
<dbReference type="GO" id="GO:0016301">
    <property type="term" value="F:kinase activity"/>
    <property type="evidence" value="ECO:0007669"/>
    <property type="project" value="UniProtKB-KW"/>
</dbReference>
<dbReference type="InterPro" id="IPR050482">
    <property type="entry name" value="Sensor_HK_TwoCompSys"/>
</dbReference>
<dbReference type="EC" id="2.7.13.3" evidence="2"/>
<dbReference type="Gene3D" id="3.30.565.10">
    <property type="entry name" value="Histidine kinase-like ATPase, C-terminal domain"/>
    <property type="match status" value="1"/>
</dbReference>
<dbReference type="SUPFAM" id="SSF55874">
    <property type="entry name" value="ATPase domain of HSP90 chaperone/DNA topoisomerase II/histidine kinase"/>
    <property type="match status" value="1"/>
</dbReference>
<keyword evidence="5" id="KW-0547">Nucleotide-binding</keyword>
<keyword evidence="7" id="KW-0067">ATP-binding</keyword>
<evidence type="ECO:0000256" key="2">
    <source>
        <dbReference type="ARBA" id="ARBA00012438"/>
    </source>
</evidence>
<keyword evidence="9" id="KW-0812">Transmembrane</keyword>
<keyword evidence="3" id="KW-0597">Phosphoprotein</keyword>
<evidence type="ECO:0000256" key="7">
    <source>
        <dbReference type="ARBA" id="ARBA00022840"/>
    </source>
</evidence>
<dbReference type="InterPro" id="IPR003594">
    <property type="entry name" value="HATPase_dom"/>
</dbReference>
<dbReference type="PANTHER" id="PTHR24421">
    <property type="entry name" value="NITRATE/NITRITE SENSOR PROTEIN NARX-RELATED"/>
    <property type="match status" value="1"/>
</dbReference>
<dbReference type="Pfam" id="PF02518">
    <property type="entry name" value="HATPase_c"/>
    <property type="match status" value="1"/>
</dbReference>
<evidence type="ECO:0000256" key="6">
    <source>
        <dbReference type="ARBA" id="ARBA00022777"/>
    </source>
</evidence>
<feature type="transmembrane region" description="Helical" evidence="9">
    <location>
        <begin position="206"/>
        <end position="231"/>
    </location>
</feature>
<keyword evidence="6 11" id="KW-0418">Kinase</keyword>
<keyword evidence="4" id="KW-0808">Transferase</keyword>
<feature type="transmembrane region" description="Helical" evidence="9">
    <location>
        <begin position="74"/>
        <end position="91"/>
    </location>
</feature>
<dbReference type="PANTHER" id="PTHR24421:SF10">
    <property type="entry name" value="NITRATE_NITRITE SENSOR PROTEIN NARQ"/>
    <property type="match status" value="1"/>
</dbReference>
<reference evidence="12" key="1">
    <citation type="journal article" date="2019" name="Int. J. Syst. Evol. Microbiol.">
        <title>The Global Catalogue of Microorganisms (GCM) 10K type strain sequencing project: providing services to taxonomists for standard genome sequencing and annotation.</title>
        <authorList>
            <consortium name="The Broad Institute Genomics Platform"/>
            <consortium name="The Broad Institute Genome Sequencing Center for Infectious Disease"/>
            <person name="Wu L."/>
            <person name="Ma J."/>
        </authorList>
    </citation>
    <scope>NUCLEOTIDE SEQUENCE [LARGE SCALE GENOMIC DNA]</scope>
    <source>
        <strain evidence="12">CGMCC 1.12859</strain>
    </source>
</reference>
<feature type="domain" description="Histidine kinase/HSP90-like ATPase" evidence="10">
    <location>
        <begin position="374"/>
        <end position="464"/>
    </location>
</feature>
<keyword evidence="12" id="KW-1185">Reference proteome</keyword>
<keyword evidence="8" id="KW-0902">Two-component regulatory system</keyword>
<evidence type="ECO:0000256" key="9">
    <source>
        <dbReference type="SAM" id="Phobius"/>
    </source>
</evidence>
<keyword evidence="9" id="KW-0472">Membrane</keyword>
<name>A0ABW2G396_9ACTN</name>
<keyword evidence="9" id="KW-1133">Transmembrane helix</keyword>
<organism evidence="11 12">
    <name type="scientific">Kitasatospora paranensis</name>
    <dbReference type="NCBI Taxonomy" id="258053"/>
    <lineage>
        <taxon>Bacteria</taxon>
        <taxon>Bacillati</taxon>
        <taxon>Actinomycetota</taxon>
        <taxon>Actinomycetes</taxon>
        <taxon>Kitasatosporales</taxon>
        <taxon>Streptomycetaceae</taxon>
        <taxon>Kitasatospora</taxon>
    </lineage>
</organism>
<accession>A0ABW2G396</accession>
<comment type="catalytic activity">
    <reaction evidence="1">
        <text>ATP + protein L-histidine = ADP + protein N-phospho-L-histidine.</text>
        <dbReference type="EC" id="2.7.13.3"/>
    </reaction>
</comment>
<comment type="caution">
    <text evidence="11">The sequence shown here is derived from an EMBL/GenBank/DDBJ whole genome shotgun (WGS) entry which is preliminary data.</text>
</comment>
<evidence type="ECO:0000256" key="3">
    <source>
        <dbReference type="ARBA" id="ARBA00022553"/>
    </source>
</evidence>
<evidence type="ECO:0000256" key="4">
    <source>
        <dbReference type="ARBA" id="ARBA00022679"/>
    </source>
</evidence>
<dbReference type="CDD" id="cd16917">
    <property type="entry name" value="HATPase_UhpB-NarQ-NarX-like"/>
    <property type="match status" value="1"/>
</dbReference>
<dbReference type="EMBL" id="JBHTAJ010000085">
    <property type="protein sequence ID" value="MFC7184011.1"/>
    <property type="molecule type" value="Genomic_DNA"/>
</dbReference>
<dbReference type="RefSeq" id="WP_380232577.1">
    <property type="nucleotide sequence ID" value="NZ_JBHSVH010000002.1"/>
</dbReference>
<evidence type="ECO:0000313" key="11">
    <source>
        <dbReference type="EMBL" id="MFC7184011.1"/>
    </source>
</evidence>